<dbReference type="GO" id="GO:0051213">
    <property type="term" value="F:dioxygenase activity"/>
    <property type="evidence" value="ECO:0007669"/>
    <property type="project" value="UniProtKB-KW"/>
</dbReference>
<keyword evidence="2" id="KW-0223">Dioxygenase</keyword>
<organism evidence="2 3">
    <name type="scientific">Caproicibacter fermentans</name>
    <dbReference type="NCBI Taxonomy" id="2576756"/>
    <lineage>
        <taxon>Bacteria</taxon>
        <taxon>Bacillati</taxon>
        <taxon>Bacillota</taxon>
        <taxon>Clostridia</taxon>
        <taxon>Eubacteriales</taxon>
        <taxon>Acutalibacteraceae</taxon>
        <taxon>Caproicibacter</taxon>
    </lineage>
</organism>
<keyword evidence="3" id="KW-1185">Reference proteome</keyword>
<gene>
    <name evidence="2" type="ORF">CAFE_11630</name>
</gene>
<sequence>MAFCWTSLHVKDLEESLKFYREIVGLRENRRFEAGPDTEIAFLGEGETKVELICSRENREINMGQDISLGFTVKSVDEMMNFVKSKGIKIQSGPFQPNPHTRFFFVLDPNGLKIQFIENL</sequence>
<dbReference type="InterPro" id="IPR051332">
    <property type="entry name" value="Fosfomycin_Res_Enzymes"/>
</dbReference>
<accession>A0A6N8HYR2</accession>
<dbReference type="Proteomes" id="UP000469440">
    <property type="component" value="Unassembled WGS sequence"/>
</dbReference>
<evidence type="ECO:0000313" key="3">
    <source>
        <dbReference type="Proteomes" id="UP000469440"/>
    </source>
</evidence>
<dbReference type="EMBL" id="VWXL01000035">
    <property type="protein sequence ID" value="MVB10473.1"/>
    <property type="molecule type" value="Genomic_DNA"/>
</dbReference>
<dbReference type="InterPro" id="IPR037523">
    <property type="entry name" value="VOC_core"/>
</dbReference>
<dbReference type="SUPFAM" id="SSF54593">
    <property type="entry name" value="Glyoxalase/Bleomycin resistance protein/Dihydroxybiphenyl dioxygenase"/>
    <property type="match status" value="1"/>
</dbReference>
<dbReference type="OrthoDB" id="192739at2"/>
<dbReference type="Pfam" id="PF00903">
    <property type="entry name" value="Glyoxalase"/>
    <property type="match status" value="1"/>
</dbReference>
<keyword evidence="2" id="KW-0560">Oxidoreductase</keyword>
<dbReference type="InterPro" id="IPR029068">
    <property type="entry name" value="Glyas_Bleomycin-R_OHBP_Dase"/>
</dbReference>
<dbReference type="CDD" id="cd06587">
    <property type="entry name" value="VOC"/>
    <property type="match status" value="1"/>
</dbReference>
<name>A0A6N8HYR2_9FIRM</name>
<evidence type="ECO:0000313" key="2">
    <source>
        <dbReference type="EMBL" id="MVB10473.1"/>
    </source>
</evidence>
<dbReference type="RefSeq" id="WP_156990085.1">
    <property type="nucleotide sequence ID" value="NZ_VWXL01000035.1"/>
</dbReference>
<dbReference type="Gene3D" id="3.10.180.10">
    <property type="entry name" value="2,3-Dihydroxybiphenyl 1,2-Dioxygenase, domain 1"/>
    <property type="match status" value="1"/>
</dbReference>
<dbReference type="PROSITE" id="PS51819">
    <property type="entry name" value="VOC"/>
    <property type="match status" value="1"/>
</dbReference>
<dbReference type="PANTHER" id="PTHR36113:SF1">
    <property type="entry name" value="GLYOXALASE_BLEOMYCIN RESISTANCE PROTEIN_DIOXYGENASE"/>
    <property type="match status" value="1"/>
</dbReference>
<comment type="caution">
    <text evidence="2">The sequence shown here is derived from an EMBL/GenBank/DDBJ whole genome shotgun (WGS) entry which is preliminary data.</text>
</comment>
<protein>
    <submittedName>
        <fullName evidence="2">Glyoxalase/Bleomycin resistance protein/Dioxygenase superfamily protein</fullName>
    </submittedName>
</protein>
<dbReference type="InterPro" id="IPR004360">
    <property type="entry name" value="Glyas_Fos-R_dOase_dom"/>
</dbReference>
<feature type="domain" description="VOC" evidence="1">
    <location>
        <begin position="2"/>
        <end position="119"/>
    </location>
</feature>
<dbReference type="PANTHER" id="PTHR36113">
    <property type="entry name" value="LYASE, PUTATIVE-RELATED-RELATED"/>
    <property type="match status" value="1"/>
</dbReference>
<reference evidence="2 3" key="1">
    <citation type="submission" date="2019-09" db="EMBL/GenBank/DDBJ databases">
        <title>Genome sequence of Clostridium sp. EA1.</title>
        <authorList>
            <person name="Poehlein A."/>
            <person name="Bengelsdorf F.R."/>
            <person name="Daniel R."/>
        </authorList>
    </citation>
    <scope>NUCLEOTIDE SEQUENCE [LARGE SCALE GENOMIC DNA]</scope>
    <source>
        <strain evidence="2 3">EA1</strain>
    </source>
</reference>
<evidence type="ECO:0000259" key="1">
    <source>
        <dbReference type="PROSITE" id="PS51819"/>
    </source>
</evidence>
<proteinExistence type="predicted"/>
<dbReference type="AlphaFoldDB" id="A0A6N8HYR2"/>